<dbReference type="NCBIfam" id="TIGR02780">
    <property type="entry name" value="TrbJ_Ti"/>
    <property type="match status" value="1"/>
</dbReference>
<dbReference type="EMBL" id="CP101113">
    <property type="protein sequence ID" value="UTO27653.1"/>
    <property type="molecule type" value="Genomic_DNA"/>
</dbReference>
<proteinExistence type="predicted"/>
<evidence type="ECO:0000256" key="1">
    <source>
        <dbReference type="SAM" id="SignalP"/>
    </source>
</evidence>
<feature type="chain" id="PRO_5046918965" evidence="1">
    <location>
        <begin position="34"/>
        <end position="251"/>
    </location>
</feature>
<dbReference type="RefSeq" id="WP_254769567.1">
    <property type="nucleotide sequence ID" value="NZ_CP101113.1"/>
</dbReference>
<dbReference type="SUPFAM" id="SSF101082">
    <property type="entry name" value="Typo IV secretion system protein TraC"/>
    <property type="match status" value="1"/>
</dbReference>
<dbReference type="InterPro" id="IPR014147">
    <property type="entry name" value="T4SS_TrbJ"/>
</dbReference>
<organism evidence="2 3">
    <name type="scientific">Bartonella harrusi</name>
    <dbReference type="NCBI Taxonomy" id="2961895"/>
    <lineage>
        <taxon>Bacteria</taxon>
        <taxon>Pseudomonadati</taxon>
        <taxon>Pseudomonadota</taxon>
        <taxon>Alphaproteobacteria</taxon>
        <taxon>Hyphomicrobiales</taxon>
        <taxon>Bartonellaceae</taxon>
        <taxon>Bartonella</taxon>
    </lineage>
</organism>
<reference evidence="2" key="1">
    <citation type="submission" date="2022-07" db="EMBL/GenBank/DDBJ databases">
        <title>First report of Bartonella spp. in marsupials in Brazil, with a description of Bartonella harrusi sp. nov. and new proposal for taxonomic reclassification of species of the genus Bartonella.</title>
        <authorList>
            <person name="Amaral R.B."/>
        </authorList>
    </citation>
    <scope>NUCLEOTIDE SEQUENCE</scope>
    <source>
        <strain evidence="2">117A</strain>
        <plasmid evidence="2">pBHa</plasmid>
    </source>
</reference>
<gene>
    <name evidence="2" type="primary">trbJ</name>
    <name evidence="2" type="ORF">NMK50_00095</name>
</gene>
<keyword evidence="2" id="KW-0614">Plasmid</keyword>
<geneLocation type="plasmid" evidence="2 3">
    <name>pBHa</name>
</geneLocation>
<keyword evidence="3" id="KW-1185">Reference proteome</keyword>
<accession>A0ABY5EUY4</accession>
<sequence length="251" mass="28304">MKNILKKLKSFSVVSAFCLVSFGSLFYSTNAFAFFCANCATVFNQMNQYVEAVNTQINTAKQLQTQLQQYKDMIKQGLSFSSPEFDGLQNTLQKLKQVYQDGQSISHSMGNLNSRFEQMFPGYENYLQNSGKVNPTKDYRKWAETGLSNSRVAIEAAGINISSFDNEDKLMQKLINRSASAEGRMQAIQAGNEIAAQQVKQLQLLRDLMANNTTLQANYTANEVERRAKDEADLEKFFSERPVNSRPGAEF</sequence>
<protein>
    <submittedName>
        <fullName evidence="2">P-type conjugative transfer protein TrbJ</fullName>
    </submittedName>
</protein>
<keyword evidence="1" id="KW-0732">Signal</keyword>
<feature type="signal peptide" evidence="1">
    <location>
        <begin position="1"/>
        <end position="33"/>
    </location>
</feature>
<name>A0ABY5EUY4_9HYPH</name>
<evidence type="ECO:0000313" key="3">
    <source>
        <dbReference type="Proteomes" id="UP001059475"/>
    </source>
</evidence>
<dbReference type="Proteomes" id="UP001059475">
    <property type="component" value="Plasmid pBHa"/>
</dbReference>
<evidence type="ECO:0000313" key="2">
    <source>
        <dbReference type="EMBL" id="UTO27653.1"/>
    </source>
</evidence>